<organism evidence="2 3">
    <name type="scientific">Secundilactobacillus pentosiphilus</name>
    <dbReference type="NCBI Taxonomy" id="1714682"/>
    <lineage>
        <taxon>Bacteria</taxon>
        <taxon>Bacillati</taxon>
        <taxon>Bacillota</taxon>
        <taxon>Bacilli</taxon>
        <taxon>Lactobacillales</taxon>
        <taxon>Lactobacillaceae</taxon>
        <taxon>Secundilactobacillus</taxon>
    </lineage>
</organism>
<sequence length="162" mass="17955">MLANLHYNTQVQTDVSQGLIALDKQAKCHVRTACSQLICVLLFLASTIGIVSVQPLASMSYTAVSMQEVLAAPAEQLFVSLAVGSFCLSWLFWFWDLKYDSLASKYEQLYQQHTELIKVSAPLTELSAHYHHLMSLASHLIITSNVVVLAYAAGIVIYHLQP</sequence>
<keyword evidence="3" id="KW-1185">Reference proteome</keyword>
<evidence type="ECO:0000256" key="1">
    <source>
        <dbReference type="SAM" id="Phobius"/>
    </source>
</evidence>
<evidence type="ECO:0000313" key="3">
    <source>
        <dbReference type="Proteomes" id="UP000198430"/>
    </source>
</evidence>
<protein>
    <submittedName>
        <fullName evidence="2">Uncharacterized protein</fullName>
    </submittedName>
</protein>
<dbReference type="EMBL" id="BCMH01000001">
    <property type="protein sequence ID" value="GAX02613.1"/>
    <property type="molecule type" value="Genomic_DNA"/>
</dbReference>
<evidence type="ECO:0000313" key="2">
    <source>
        <dbReference type="EMBL" id="GAX02613.1"/>
    </source>
</evidence>
<proteinExistence type="predicted"/>
<dbReference type="RefSeq" id="WP_089087598.1">
    <property type="nucleotide sequence ID" value="NZ_BCMH01000001.1"/>
</dbReference>
<name>A0A1Z5ILI9_9LACO</name>
<dbReference type="AlphaFoldDB" id="A0A1Z5ILI9"/>
<keyword evidence="1" id="KW-1133">Transmembrane helix</keyword>
<keyword evidence="1" id="KW-0812">Transmembrane</keyword>
<reference evidence="2 3" key="1">
    <citation type="submission" date="2015-11" db="EMBL/GenBank/DDBJ databases">
        <title>Draft genome sequences of new species of the genus Lactobacillus isolated from orchardgrass silage.</title>
        <authorList>
            <person name="Tohno M."/>
            <person name="Tanizawa Y."/>
            <person name="Arita M."/>
        </authorList>
    </citation>
    <scope>NUCLEOTIDE SEQUENCE [LARGE SCALE GENOMIC DNA]</scope>
    <source>
        <strain evidence="2 3">IWT140</strain>
    </source>
</reference>
<dbReference type="Proteomes" id="UP000198430">
    <property type="component" value="Unassembled WGS sequence"/>
</dbReference>
<comment type="caution">
    <text evidence="2">The sequence shown here is derived from an EMBL/GenBank/DDBJ whole genome shotgun (WGS) entry which is preliminary data.</text>
</comment>
<accession>A0A1Z5ILI9</accession>
<feature type="transmembrane region" description="Helical" evidence="1">
    <location>
        <begin position="140"/>
        <end position="160"/>
    </location>
</feature>
<keyword evidence="1" id="KW-0472">Membrane</keyword>
<feature type="transmembrane region" description="Helical" evidence="1">
    <location>
        <begin position="37"/>
        <end position="57"/>
    </location>
</feature>
<feature type="transmembrane region" description="Helical" evidence="1">
    <location>
        <begin position="77"/>
        <end position="95"/>
    </location>
</feature>
<gene>
    <name evidence="2" type="ORF">IWT140_00210</name>
</gene>